<feature type="domain" description="DDE-1" evidence="1">
    <location>
        <begin position="413"/>
        <end position="481"/>
    </location>
</feature>
<name>A0A9N9GUP8_9GLOM</name>
<dbReference type="GO" id="GO:0003676">
    <property type="term" value="F:nucleic acid binding"/>
    <property type="evidence" value="ECO:0007669"/>
    <property type="project" value="InterPro"/>
</dbReference>
<gene>
    <name evidence="2" type="ORF">PBRASI_LOCUS9016</name>
</gene>
<accession>A0A9N9GUP8</accession>
<comment type="caution">
    <text evidence="2">The sequence shown here is derived from an EMBL/GenBank/DDBJ whole genome shotgun (WGS) entry which is preliminary data.</text>
</comment>
<evidence type="ECO:0000259" key="1">
    <source>
        <dbReference type="Pfam" id="PF03184"/>
    </source>
</evidence>
<evidence type="ECO:0000313" key="3">
    <source>
        <dbReference type="Proteomes" id="UP000789739"/>
    </source>
</evidence>
<dbReference type="OrthoDB" id="2426885at2759"/>
<proteinExistence type="predicted"/>
<dbReference type="AlphaFoldDB" id="A0A9N9GUP8"/>
<sequence length="564" mass="65563">MSQLVVQTLLGRSPGARQESYTFVILLSLFLSKDKTYLNIIKKHPPLRRQVDRRGTRWPTFTCRTLTVRLTGMRSFCTYLYHITVKLAGMNVTQLAVRLTGASCMGKIQDDHLIIMLAIEIKSSEPRLDANATKFFKWSLSVFVKYIAKLETGLGFEQLFKVFVKSLDQICVLLVVPACVRAFAQNYLKWLETCTGKTMYVDGYNTLQNPPKTHPEYYDIIFFNLNDEDGFLRTLDKGIVAQMRKDIKMAEVDSKNQEIKLLMKNHKKTYGHEHVKNVRATARRFEIEPKQVREWVKKKQDLLNVAPYILTLNRGRQAHFPLLEEKLVKWINERRNEQNAVTRNMAVKKDRYPNIGNFKFSRSWLGREFLSFILFKRREYNFPVKFIGNMDETPLSFDMPSPVTIEKRGSKTVAMCIFKLKTIPRDVFPPNVIIRVNEKGWCNEHEMHYWINNVWTRCSEVAKPESLLVLDSFRGHLMDSVTKPSYGTLAQWVRDSWEEVDIHLIVKAFKCCGVSVEMDGTEDDVVFDYELLDENKNDGNSEVMNFTSIDGEEYEEVGGSNVWE</sequence>
<organism evidence="2 3">
    <name type="scientific">Paraglomus brasilianum</name>
    <dbReference type="NCBI Taxonomy" id="144538"/>
    <lineage>
        <taxon>Eukaryota</taxon>
        <taxon>Fungi</taxon>
        <taxon>Fungi incertae sedis</taxon>
        <taxon>Mucoromycota</taxon>
        <taxon>Glomeromycotina</taxon>
        <taxon>Glomeromycetes</taxon>
        <taxon>Paraglomerales</taxon>
        <taxon>Paraglomeraceae</taxon>
        <taxon>Paraglomus</taxon>
    </lineage>
</organism>
<dbReference type="InterPro" id="IPR004875">
    <property type="entry name" value="DDE_SF_endonuclease_dom"/>
</dbReference>
<dbReference type="EMBL" id="CAJVPI010001790">
    <property type="protein sequence ID" value="CAG8626668.1"/>
    <property type="molecule type" value="Genomic_DNA"/>
</dbReference>
<reference evidence="2" key="1">
    <citation type="submission" date="2021-06" db="EMBL/GenBank/DDBJ databases">
        <authorList>
            <person name="Kallberg Y."/>
            <person name="Tangrot J."/>
            <person name="Rosling A."/>
        </authorList>
    </citation>
    <scope>NUCLEOTIDE SEQUENCE</scope>
    <source>
        <strain evidence="2">BR232B</strain>
    </source>
</reference>
<keyword evidence="3" id="KW-1185">Reference proteome</keyword>
<dbReference type="Proteomes" id="UP000789739">
    <property type="component" value="Unassembled WGS sequence"/>
</dbReference>
<protein>
    <submittedName>
        <fullName evidence="2">9673_t:CDS:1</fullName>
    </submittedName>
</protein>
<dbReference type="Pfam" id="PF03184">
    <property type="entry name" value="DDE_1"/>
    <property type="match status" value="1"/>
</dbReference>
<evidence type="ECO:0000313" key="2">
    <source>
        <dbReference type="EMBL" id="CAG8626668.1"/>
    </source>
</evidence>